<comment type="caution">
    <text evidence="1">The sequence shown here is derived from an EMBL/GenBank/DDBJ whole genome shotgun (WGS) entry which is preliminary data.</text>
</comment>
<evidence type="ECO:0000313" key="2">
    <source>
        <dbReference type="Proteomes" id="UP000603352"/>
    </source>
</evidence>
<keyword evidence="2" id="KW-1185">Reference proteome</keyword>
<dbReference type="Proteomes" id="UP000603352">
    <property type="component" value="Unassembled WGS sequence"/>
</dbReference>
<name>A0ABQ1J5F1_9PROT</name>
<proteinExistence type="predicted"/>
<evidence type="ECO:0000313" key="1">
    <source>
        <dbReference type="EMBL" id="GGB60093.1"/>
    </source>
</evidence>
<dbReference type="EMBL" id="BMDZ01000091">
    <property type="protein sequence ID" value="GGB60093.1"/>
    <property type="molecule type" value="Genomic_DNA"/>
</dbReference>
<protein>
    <submittedName>
        <fullName evidence="1">Uncharacterized protein</fullName>
    </submittedName>
</protein>
<reference evidence="2" key="1">
    <citation type="journal article" date="2019" name="Int. J. Syst. Evol. Microbiol.">
        <title>The Global Catalogue of Microorganisms (GCM) 10K type strain sequencing project: providing services to taxonomists for standard genome sequencing and annotation.</title>
        <authorList>
            <consortium name="The Broad Institute Genomics Platform"/>
            <consortium name="The Broad Institute Genome Sequencing Center for Infectious Disease"/>
            <person name="Wu L."/>
            <person name="Ma J."/>
        </authorList>
    </citation>
    <scope>NUCLEOTIDE SEQUENCE [LARGE SCALE GENOMIC DNA]</scope>
    <source>
        <strain evidence="2">CGMCC 1.10188</strain>
    </source>
</reference>
<gene>
    <name evidence="1" type="ORF">GCM10011505_46040</name>
</gene>
<accession>A0ABQ1J5F1</accession>
<sequence>MAQQPAGGAGILAQHQIGRRQHLQRPRGHVAQIADRRCDRVESGIKRPCRLCPTVAMQGVLSRQGAAVTLVAVGGCRVCRLRIIVVGRRPTGRVWRNRSRRAGPGRVGPCRNDI</sequence>
<organism evidence="1 2">
    <name type="scientific">Tistrella bauzanensis</name>
    <dbReference type="NCBI Taxonomy" id="657419"/>
    <lineage>
        <taxon>Bacteria</taxon>
        <taxon>Pseudomonadati</taxon>
        <taxon>Pseudomonadota</taxon>
        <taxon>Alphaproteobacteria</taxon>
        <taxon>Geminicoccales</taxon>
        <taxon>Geminicoccaceae</taxon>
        <taxon>Tistrella</taxon>
    </lineage>
</organism>